<dbReference type="InterPro" id="IPR035466">
    <property type="entry name" value="GlmS/AgaS_SIS"/>
</dbReference>
<dbReference type="GO" id="GO:0005829">
    <property type="term" value="C:cytosol"/>
    <property type="evidence" value="ECO:0007669"/>
    <property type="project" value="TreeGrafter"/>
</dbReference>
<dbReference type="PROSITE" id="PS51278">
    <property type="entry name" value="GATASE_TYPE_2"/>
    <property type="match status" value="1"/>
</dbReference>
<dbReference type="EC" id="2.6.1.16" evidence="3 10"/>
<feature type="domain" description="Glutamine amidotransferase type-2" evidence="11">
    <location>
        <begin position="2"/>
        <end position="217"/>
    </location>
</feature>
<dbReference type="InterPro" id="IPR046348">
    <property type="entry name" value="SIS_dom_sf"/>
</dbReference>
<proteinExistence type="inferred from homology"/>
<feature type="active site" description="For Fru-6P isomerization activity" evidence="10">
    <location>
        <position position="602"/>
    </location>
</feature>
<keyword evidence="7 10" id="KW-0808">Transferase</keyword>
<dbReference type="GO" id="GO:0004360">
    <property type="term" value="F:glutamine-fructose-6-phosphate transaminase (isomerizing) activity"/>
    <property type="evidence" value="ECO:0007669"/>
    <property type="project" value="UniProtKB-UniRule"/>
</dbReference>
<evidence type="ECO:0000256" key="4">
    <source>
        <dbReference type="ARBA" id="ARBA00016090"/>
    </source>
</evidence>
<feature type="domain" description="SIS" evidence="12">
    <location>
        <begin position="284"/>
        <end position="423"/>
    </location>
</feature>
<dbReference type="PANTHER" id="PTHR10937:SF0">
    <property type="entry name" value="GLUTAMINE--FRUCTOSE-6-PHOSPHATE TRANSAMINASE (ISOMERIZING)"/>
    <property type="match status" value="1"/>
</dbReference>
<dbReference type="GO" id="GO:0006487">
    <property type="term" value="P:protein N-linked glycosylation"/>
    <property type="evidence" value="ECO:0007669"/>
    <property type="project" value="TreeGrafter"/>
</dbReference>
<dbReference type="RefSeq" id="WP_037326559.1">
    <property type="nucleotide sequence ID" value="NZ_JRMW01000023.1"/>
</dbReference>
<evidence type="ECO:0000256" key="5">
    <source>
        <dbReference type="ARBA" id="ARBA00022490"/>
    </source>
</evidence>
<dbReference type="InterPro" id="IPR001347">
    <property type="entry name" value="SIS_dom"/>
</dbReference>
<dbReference type="InterPro" id="IPR029055">
    <property type="entry name" value="Ntn_hydrolases_N"/>
</dbReference>
<dbReference type="GO" id="GO:0006002">
    <property type="term" value="P:fructose 6-phosphate metabolic process"/>
    <property type="evidence" value="ECO:0007669"/>
    <property type="project" value="TreeGrafter"/>
</dbReference>
<organism evidence="13 14">
    <name type="scientific">Anaerococcus lactolyticus S7-1-13</name>
    <dbReference type="NCBI Taxonomy" id="1284686"/>
    <lineage>
        <taxon>Bacteria</taxon>
        <taxon>Bacillati</taxon>
        <taxon>Bacillota</taxon>
        <taxon>Tissierellia</taxon>
        <taxon>Tissierellales</taxon>
        <taxon>Peptoniphilaceae</taxon>
        <taxon>Anaerococcus</taxon>
    </lineage>
</organism>
<dbReference type="Pfam" id="PF01380">
    <property type="entry name" value="SIS"/>
    <property type="match status" value="2"/>
</dbReference>
<dbReference type="CDD" id="cd05008">
    <property type="entry name" value="SIS_GlmS_GlmD_1"/>
    <property type="match status" value="1"/>
</dbReference>
<keyword evidence="5 10" id="KW-0963">Cytoplasm</keyword>
<evidence type="ECO:0000256" key="10">
    <source>
        <dbReference type="HAMAP-Rule" id="MF_00164"/>
    </source>
</evidence>
<reference evidence="13 14" key="1">
    <citation type="submission" date="2014-07" db="EMBL/GenBank/DDBJ databases">
        <authorList>
            <person name="McCorrison J."/>
            <person name="Sanka R."/>
            <person name="Torralba M."/>
            <person name="Gillis M."/>
            <person name="Haft D.H."/>
            <person name="Methe B."/>
            <person name="Sutton G."/>
            <person name="Nelson K.E."/>
        </authorList>
    </citation>
    <scope>NUCLEOTIDE SEQUENCE [LARGE SCALE GENOMIC DNA]</scope>
    <source>
        <strain evidence="13 14">S7-1-13</strain>
    </source>
</reference>
<feature type="domain" description="SIS" evidence="12">
    <location>
        <begin position="456"/>
        <end position="597"/>
    </location>
</feature>
<evidence type="ECO:0000313" key="13">
    <source>
        <dbReference type="EMBL" id="KGF04976.1"/>
    </source>
</evidence>
<evidence type="ECO:0000256" key="3">
    <source>
        <dbReference type="ARBA" id="ARBA00012916"/>
    </source>
</evidence>
<dbReference type="AlphaFoldDB" id="A0A095X5K8"/>
<dbReference type="EMBL" id="JRMW01000023">
    <property type="protein sequence ID" value="KGF04976.1"/>
    <property type="molecule type" value="Genomic_DNA"/>
</dbReference>
<evidence type="ECO:0000256" key="2">
    <source>
        <dbReference type="ARBA" id="ARBA00004496"/>
    </source>
</evidence>
<evidence type="ECO:0000313" key="14">
    <source>
        <dbReference type="Proteomes" id="UP000029579"/>
    </source>
</evidence>
<sequence>MCGIVCYKGKLDAREVIVDGLEKLEYRGYDSAGLAVIDEGKISVVKKAGKLANLKKALEENPIDGKIGIGHIRWATHGEASDINSHPHLSNNGKIAVVHNGIIENYRELKKELEEEGYTFRSTTDTEVIAVLLEKYYDGDLLEAVKKVKDRLEGSFACGIISADEPDRLIGMRVESPLVVGLMEEGTIMASDIPSLLKYTKDVIYLENGDIIDIKVGSYTIYDKNNKEIQREIKKISWSVDAATKAGYDHFMIKEINEQAAVVKELLNLDIKNGEVDFEGDSFSQAEIESFERIYIVACGTAYHAGLVGKVAIEKLAKIPVICDLASEFRYNDPFLDKKTLVIFISQSGETADSLKALRLAKEKGAKTLLITNTLASSMDREADKSIYCYAGPEIAVASTKAYTSQILNLYLLALDFARKLVRISKYDYDKIIENLKEIPEKIDQILVKDEIIKDFAREIKDQQSLFYIGRGLDYATSIEAALKLKEVSYIHTEAFAAGELKHGTISLIEEKTPVIAIMTQKNLTGKSLSNVEEVVARGANVFIITSHKDARMEKITEKICEVPETLDILYPLLTVIPAQLMAYYTSTAKGIDVDKPRNLAKSVTVE</sequence>
<dbReference type="SUPFAM" id="SSF53697">
    <property type="entry name" value="SIS domain"/>
    <property type="match status" value="1"/>
</dbReference>
<dbReference type="InterPro" id="IPR005855">
    <property type="entry name" value="GFAT"/>
</dbReference>
<comment type="subunit">
    <text evidence="10">Homodimer.</text>
</comment>
<dbReference type="OrthoDB" id="106547at2"/>
<dbReference type="NCBIfam" id="TIGR01135">
    <property type="entry name" value="glmS"/>
    <property type="match status" value="1"/>
</dbReference>
<dbReference type="FunFam" id="3.40.50.10490:FF:000001">
    <property type="entry name" value="Glutamine--fructose-6-phosphate aminotransferase [isomerizing]"/>
    <property type="match status" value="1"/>
</dbReference>
<comment type="subcellular location">
    <subcellularLocation>
        <location evidence="2 10">Cytoplasm</location>
    </subcellularLocation>
</comment>
<dbReference type="CDD" id="cd00714">
    <property type="entry name" value="GFAT"/>
    <property type="match status" value="1"/>
</dbReference>
<dbReference type="GO" id="GO:0046349">
    <property type="term" value="P:amino sugar biosynthetic process"/>
    <property type="evidence" value="ECO:0007669"/>
    <property type="project" value="UniProtKB-ARBA"/>
</dbReference>
<dbReference type="GO" id="GO:0006047">
    <property type="term" value="P:UDP-N-acetylglucosamine metabolic process"/>
    <property type="evidence" value="ECO:0007669"/>
    <property type="project" value="TreeGrafter"/>
</dbReference>
<dbReference type="Pfam" id="PF13522">
    <property type="entry name" value="GATase_6"/>
    <property type="match status" value="1"/>
</dbReference>
<dbReference type="PANTHER" id="PTHR10937">
    <property type="entry name" value="GLUCOSAMINE--FRUCTOSE-6-PHOSPHATE AMINOTRANSFERASE, ISOMERIZING"/>
    <property type="match status" value="1"/>
</dbReference>
<evidence type="ECO:0000256" key="9">
    <source>
        <dbReference type="ARBA" id="ARBA00022962"/>
    </source>
</evidence>
<keyword evidence="9" id="KW-0315">Glutamine amidotransferase</keyword>
<dbReference type="InterPro" id="IPR017932">
    <property type="entry name" value="GATase_2_dom"/>
</dbReference>
<evidence type="ECO:0000259" key="12">
    <source>
        <dbReference type="PROSITE" id="PS51464"/>
    </source>
</evidence>
<evidence type="ECO:0000259" key="11">
    <source>
        <dbReference type="PROSITE" id="PS51278"/>
    </source>
</evidence>
<evidence type="ECO:0000256" key="8">
    <source>
        <dbReference type="ARBA" id="ARBA00022737"/>
    </source>
</evidence>
<dbReference type="NCBIfam" id="NF001484">
    <property type="entry name" value="PRK00331.1"/>
    <property type="match status" value="1"/>
</dbReference>
<dbReference type="CDD" id="cd05009">
    <property type="entry name" value="SIS_GlmS_GlmD_2"/>
    <property type="match status" value="1"/>
</dbReference>
<gene>
    <name evidence="10" type="primary">glmS</name>
    <name evidence="13" type="ORF">HMPREF1630_01995</name>
</gene>
<dbReference type="Gene3D" id="3.40.50.10490">
    <property type="entry name" value="Glucose-6-phosphate isomerase like protein, domain 1"/>
    <property type="match status" value="2"/>
</dbReference>
<dbReference type="GO" id="GO:0005975">
    <property type="term" value="P:carbohydrate metabolic process"/>
    <property type="evidence" value="ECO:0007669"/>
    <property type="project" value="UniProtKB-UniRule"/>
</dbReference>
<keyword evidence="6 10" id="KW-0032">Aminotransferase</keyword>
<feature type="active site" description="Nucleophile; for GATase activity" evidence="10">
    <location>
        <position position="2"/>
    </location>
</feature>
<comment type="function">
    <text evidence="10">Catalyzes the first step in hexosamine metabolism, converting fructose-6P into glucosamine-6P using glutamine as a nitrogen source.</text>
</comment>
<name>A0A095X5K8_9FIRM</name>
<dbReference type="eggNOG" id="COG0449">
    <property type="taxonomic scope" value="Bacteria"/>
</dbReference>
<keyword evidence="8" id="KW-0677">Repeat</keyword>
<dbReference type="Gene3D" id="3.60.20.10">
    <property type="entry name" value="Glutamine Phosphoribosylpyrophosphate, subunit 1, domain 1"/>
    <property type="match status" value="1"/>
</dbReference>
<comment type="caution">
    <text evidence="13">The sequence shown here is derived from an EMBL/GenBank/DDBJ whole genome shotgun (WGS) entry which is preliminary data.</text>
</comment>
<protein>
    <recommendedName>
        <fullName evidence="4 10">Glutamine--fructose-6-phosphate aminotransferase [isomerizing]</fullName>
        <ecNumber evidence="3 10">2.6.1.16</ecNumber>
    </recommendedName>
    <alternativeName>
        <fullName evidence="10">D-fructose-6-phosphate amidotransferase</fullName>
    </alternativeName>
    <alternativeName>
        <fullName evidence="10">GFAT</fullName>
    </alternativeName>
    <alternativeName>
        <fullName evidence="10">Glucosamine-6-phosphate synthase</fullName>
    </alternativeName>
    <alternativeName>
        <fullName evidence="10">Hexosephosphate aminotransferase</fullName>
    </alternativeName>
    <alternativeName>
        <fullName evidence="10">L-glutamine--D-fructose-6-phosphate amidotransferase</fullName>
    </alternativeName>
</protein>
<feature type="initiator methionine" description="Removed" evidence="10">
    <location>
        <position position="1"/>
    </location>
</feature>
<comment type="catalytic activity">
    <reaction evidence="1 10">
        <text>D-fructose 6-phosphate + L-glutamine = D-glucosamine 6-phosphate + L-glutamate</text>
        <dbReference type="Rhea" id="RHEA:13237"/>
        <dbReference type="ChEBI" id="CHEBI:29985"/>
        <dbReference type="ChEBI" id="CHEBI:58359"/>
        <dbReference type="ChEBI" id="CHEBI:58725"/>
        <dbReference type="ChEBI" id="CHEBI:61527"/>
        <dbReference type="EC" id="2.6.1.16"/>
    </reaction>
</comment>
<dbReference type="Proteomes" id="UP000029579">
    <property type="component" value="Unassembled WGS sequence"/>
</dbReference>
<dbReference type="FunFam" id="3.40.50.10490:FF:000002">
    <property type="entry name" value="Glutamine--fructose-6-phosphate aminotransferase [isomerizing]"/>
    <property type="match status" value="1"/>
</dbReference>
<evidence type="ECO:0000256" key="1">
    <source>
        <dbReference type="ARBA" id="ARBA00001031"/>
    </source>
</evidence>
<dbReference type="InterPro" id="IPR047084">
    <property type="entry name" value="GFAT_N"/>
</dbReference>
<dbReference type="HAMAP" id="MF_00164">
    <property type="entry name" value="GlmS"/>
    <property type="match status" value="1"/>
</dbReference>
<evidence type="ECO:0000256" key="6">
    <source>
        <dbReference type="ARBA" id="ARBA00022576"/>
    </source>
</evidence>
<evidence type="ECO:0000256" key="7">
    <source>
        <dbReference type="ARBA" id="ARBA00022679"/>
    </source>
</evidence>
<accession>A0A095X5K8</accession>
<dbReference type="InterPro" id="IPR035490">
    <property type="entry name" value="GlmS/FrlB_SIS"/>
</dbReference>
<dbReference type="FunFam" id="3.60.20.10:FF:000006">
    <property type="entry name" value="Glutamine--fructose-6-phosphate aminotransferase [isomerizing]"/>
    <property type="match status" value="1"/>
</dbReference>
<dbReference type="SUPFAM" id="SSF56235">
    <property type="entry name" value="N-terminal nucleophile aminohydrolases (Ntn hydrolases)"/>
    <property type="match status" value="1"/>
</dbReference>
<dbReference type="GO" id="GO:0097367">
    <property type="term" value="F:carbohydrate derivative binding"/>
    <property type="evidence" value="ECO:0007669"/>
    <property type="project" value="InterPro"/>
</dbReference>
<dbReference type="PROSITE" id="PS51464">
    <property type="entry name" value="SIS"/>
    <property type="match status" value="2"/>
</dbReference>